<dbReference type="PANTHER" id="PTHR47868:SF2">
    <property type="entry name" value="OS05G0457700 PROTEIN"/>
    <property type="match status" value="1"/>
</dbReference>
<keyword evidence="3" id="KW-1185">Reference proteome</keyword>
<accession>A0ABP0VHQ2</accession>
<feature type="chain" id="PRO_5047200022" evidence="1">
    <location>
        <begin position="28"/>
        <end position="520"/>
    </location>
</feature>
<reference evidence="2" key="1">
    <citation type="submission" date="2024-02" db="EMBL/GenBank/DDBJ databases">
        <authorList>
            <consortium name="ELIXIR-Norway"/>
            <consortium name="Elixir Norway"/>
        </authorList>
    </citation>
    <scope>NUCLEOTIDE SEQUENCE</scope>
</reference>
<dbReference type="PANTHER" id="PTHR47868">
    <property type="entry name" value="OS05G0457700 PROTEIN"/>
    <property type="match status" value="1"/>
</dbReference>
<gene>
    <name evidence="2" type="ORF">CSSPJE1EN1_LOCUS29331</name>
</gene>
<comment type="caution">
    <text evidence="2">The sequence shown here is derived from an EMBL/GenBank/DDBJ whole genome shotgun (WGS) entry which is preliminary data.</text>
</comment>
<proteinExistence type="predicted"/>
<evidence type="ECO:0000256" key="1">
    <source>
        <dbReference type="SAM" id="SignalP"/>
    </source>
</evidence>
<evidence type="ECO:0000313" key="2">
    <source>
        <dbReference type="EMBL" id="CAK9253953.1"/>
    </source>
</evidence>
<organism evidence="2 3">
    <name type="scientific">Sphagnum jensenii</name>
    <dbReference type="NCBI Taxonomy" id="128206"/>
    <lineage>
        <taxon>Eukaryota</taxon>
        <taxon>Viridiplantae</taxon>
        <taxon>Streptophyta</taxon>
        <taxon>Embryophyta</taxon>
        <taxon>Bryophyta</taxon>
        <taxon>Sphagnophytina</taxon>
        <taxon>Sphagnopsida</taxon>
        <taxon>Sphagnales</taxon>
        <taxon>Sphagnaceae</taxon>
        <taxon>Sphagnum</taxon>
    </lineage>
</organism>
<dbReference type="EMBL" id="CAXAQS010000953">
    <property type="protein sequence ID" value="CAK9253953.1"/>
    <property type="molecule type" value="Genomic_DNA"/>
</dbReference>
<keyword evidence="1" id="KW-0732">Signal</keyword>
<feature type="signal peptide" evidence="1">
    <location>
        <begin position="1"/>
        <end position="27"/>
    </location>
</feature>
<dbReference type="Proteomes" id="UP001497444">
    <property type="component" value="Unassembled WGS sequence"/>
</dbReference>
<name>A0ABP0VHQ2_9BRYO</name>
<protein>
    <submittedName>
        <fullName evidence="2">Uncharacterized protein</fullName>
    </submittedName>
</protein>
<dbReference type="SUPFAM" id="SSF48452">
    <property type="entry name" value="TPR-like"/>
    <property type="match status" value="1"/>
</dbReference>
<evidence type="ECO:0000313" key="3">
    <source>
        <dbReference type="Proteomes" id="UP001497444"/>
    </source>
</evidence>
<dbReference type="InterPro" id="IPR011990">
    <property type="entry name" value="TPR-like_helical_dom_sf"/>
</dbReference>
<dbReference type="Gene3D" id="1.25.40.10">
    <property type="entry name" value="Tetratricopeptide repeat domain"/>
    <property type="match status" value="1"/>
</dbReference>
<sequence>MAAARICRGSALHRLIYLVSFSPSVSVSVSQELTYYAHYWRRRSRIWSQTGCYYGGGRILDREEVSNSVCVDSPPFFRQFTTRTYAVGSNCAKARFDGESVASQMIKYAVTCRAQDAMHGEAVRVLEQGKTILLADGAASATAAGRILLKLASFYADRAKLLDAVDVLQQAADLDGASLDVRVAALEALVGVCLRLHQEESGLGYANSCGQLVKASKDQVSKLQFEELEFRSNAIAALCSLVCAQRGAAEAPLVQDLPTWISDNSHGTGELAAAILSFSQCAHVGGQLSCAKDLYERAITIISNTKETSELTLASVAMAPEEVHIGALAGLGQLASHLGDFEQAEAKLTEALSQAEHINGDKHPRVGIILACMADVYACRGSKGTGDIIITEGLYRRALDLLGTPSLDLPDSAKLIDLSDVMALSRARYADVISKAPNRDTEADRLHKWAEKMWKGPQPLVQLLAADASQHSQQVKLSLSDVKSTSGIEGNQIREVHDAGNMVGNVVVDVRLGRVIWKGK</sequence>